<accession>A0ABN6S4B4</accession>
<dbReference type="PANTHER" id="PTHR35936:SF6">
    <property type="entry name" value="AMINO ACID ABC TRANSPORTER SUBSTRATE-BINDING PAAT FAMILY PROTEIN"/>
    <property type="match status" value="1"/>
</dbReference>
<keyword evidence="1" id="KW-0732">Signal</keyword>
<dbReference type="Gene3D" id="3.40.190.10">
    <property type="entry name" value="Periplasmic binding protein-like II"/>
    <property type="match status" value="2"/>
</dbReference>
<dbReference type="SUPFAM" id="SSF53850">
    <property type="entry name" value="Periplasmic binding protein-like II"/>
    <property type="match status" value="1"/>
</dbReference>
<sequence length="198" mass="22769">MIDTLREAAQCAGCTIKIVHYPEKRSLMNLREGIVDVYPKAQEWVAEPNQFDWTAPVVISEDTLIFRNGDQTRVTQSLTGMSIGVVHGFSYPALKKLFACGSLQRHDAHNTKNLLLMLSRGHVDAILTNRHVAKWIIRKSPNLREAEFYFAKKPLENAPFRFAFTRKSDHSKFIAAFNKEIETMRKDGRFQAILDRYK</sequence>
<reference evidence="3 4" key="1">
    <citation type="submission" date="2022-08" db="EMBL/GenBank/DDBJ databases">
        <title>Genome Sequence of the sulphate-reducing bacterium, Pseudodesulfovibrio sp. SYK.</title>
        <authorList>
            <person name="Kondo R."/>
            <person name="Kataoka T."/>
        </authorList>
    </citation>
    <scope>NUCLEOTIDE SEQUENCE [LARGE SCALE GENOMIC DNA]</scope>
    <source>
        <strain evidence="3 4">SYK</strain>
    </source>
</reference>
<protein>
    <recommendedName>
        <fullName evidence="2">Solute-binding protein family 3/N-terminal domain-containing protein</fullName>
    </recommendedName>
</protein>
<gene>
    <name evidence="3" type="ORF">SYK_11580</name>
</gene>
<dbReference type="PANTHER" id="PTHR35936">
    <property type="entry name" value="MEMBRANE-BOUND LYTIC MUREIN TRANSGLYCOSYLASE F"/>
    <property type="match status" value="1"/>
</dbReference>
<name>A0ABN6S4B4_9BACT</name>
<feature type="domain" description="Solute-binding protein family 3/N-terminal" evidence="2">
    <location>
        <begin position="2"/>
        <end position="197"/>
    </location>
</feature>
<organism evidence="3 4">
    <name type="scientific">Pseudodesulfovibrio nedwellii</name>
    <dbReference type="NCBI Taxonomy" id="2973072"/>
    <lineage>
        <taxon>Bacteria</taxon>
        <taxon>Pseudomonadati</taxon>
        <taxon>Thermodesulfobacteriota</taxon>
        <taxon>Desulfovibrionia</taxon>
        <taxon>Desulfovibrionales</taxon>
        <taxon>Desulfovibrionaceae</taxon>
    </lineage>
</organism>
<evidence type="ECO:0000259" key="2">
    <source>
        <dbReference type="Pfam" id="PF00497"/>
    </source>
</evidence>
<evidence type="ECO:0000313" key="4">
    <source>
        <dbReference type="Proteomes" id="UP001317742"/>
    </source>
</evidence>
<proteinExistence type="predicted"/>
<evidence type="ECO:0000256" key="1">
    <source>
        <dbReference type="ARBA" id="ARBA00022729"/>
    </source>
</evidence>
<dbReference type="EMBL" id="AP026709">
    <property type="protein sequence ID" value="BDQ36798.1"/>
    <property type="molecule type" value="Genomic_DNA"/>
</dbReference>
<dbReference type="Pfam" id="PF00497">
    <property type="entry name" value="SBP_bac_3"/>
    <property type="match status" value="1"/>
</dbReference>
<dbReference type="Proteomes" id="UP001317742">
    <property type="component" value="Chromosome"/>
</dbReference>
<evidence type="ECO:0000313" key="3">
    <source>
        <dbReference type="EMBL" id="BDQ36798.1"/>
    </source>
</evidence>
<keyword evidence="4" id="KW-1185">Reference proteome</keyword>
<dbReference type="InterPro" id="IPR001638">
    <property type="entry name" value="Solute-binding_3/MltF_N"/>
</dbReference>